<evidence type="ECO:0000313" key="2">
    <source>
        <dbReference type="EMBL" id="SHF12770.1"/>
    </source>
</evidence>
<keyword evidence="3" id="KW-1185">Reference proteome</keyword>
<dbReference type="PANTHER" id="PTHR44086">
    <property type="entry name" value="THIOSULFATE SULFURTRANSFERASE RDL2, MITOCHONDRIAL-RELATED"/>
    <property type="match status" value="1"/>
</dbReference>
<dbReference type="GO" id="GO:0004792">
    <property type="term" value="F:thiosulfate-cyanide sulfurtransferase activity"/>
    <property type="evidence" value="ECO:0007669"/>
    <property type="project" value="TreeGrafter"/>
</dbReference>
<dbReference type="RefSeq" id="WP_072822032.1">
    <property type="nucleotide sequence ID" value="NZ_FQUJ01000007.1"/>
</dbReference>
<dbReference type="Gene3D" id="3.40.250.10">
    <property type="entry name" value="Rhodanese-like domain"/>
    <property type="match status" value="1"/>
</dbReference>
<dbReference type="SUPFAM" id="SSF52821">
    <property type="entry name" value="Rhodanese/Cell cycle control phosphatase"/>
    <property type="match status" value="1"/>
</dbReference>
<evidence type="ECO:0000313" key="3">
    <source>
        <dbReference type="Proteomes" id="UP000184346"/>
    </source>
</evidence>
<dbReference type="OrthoDB" id="9791096at2"/>
<dbReference type="InterPro" id="IPR001763">
    <property type="entry name" value="Rhodanese-like_dom"/>
</dbReference>
<name>A0A1M4Z427_9GAMM</name>
<dbReference type="AlphaFoldDB" id="A0A1M4Z427"/>
<dbReference type="InterPro" id="IPR036873">
    <property type="entry name" value="Rhodanese-like_dom_sf"/>
</dbReference>
<sequence length="133" mass="14629">MAPLHKGVAALVADAEAEIETLTVKEALELHRQPGVTFVDIRDIRELGREGRVPGAVHAPRGMLEFWVDPESPYHREVFARGDRYVLFCAKGQRSALAAQQLQRMGFGPVCHVGGGFEAWREAAGPIEAPEEK</sequence>
<protein>
    <submittedName>
        <fullName evidence="2">Rhodanese-related sulfurtransferase</fullName>
    </submittedName>
</protein>
<dbReference type="PANTHER" id="PTHR44086:SF13">
    <property type="entry name" value="THIOSULFATE SULFURTRANSFERASE PSPE"/>
    <property type="match status" value="1"/>
</dbReference>
<dbReference type="CDD" id="cd01447">
    <property type="entry name" value="Polysulfide_ST"/>
    <property type="match status" value="1"/>
</dbReference>
<accession>A0A1M4Z427</accession>
<feature type="domain" description="Rhodanese" evidence="1">
    <location>
        <begin position="32"/>
        <end position="129"/>
    </location>
</feature>
<organism evidence="2 3">
    <name type="scientific">Modicisalibacter ilicicola DSM 19980</name>
    <dbReference type="NCBI Taxonomy" id="1121942"/>
    <lineage>
        <taxon>Bacteria</taxon>
        <taxon>Pseudomonadati</taxon>
        <taxon>Pseudomonadota</taxon>
        <taxon>Gammaproteobacteria</taxon>
        <taxon>Oceanospirillales</taxon>
        <taxon>Halomonadaceae</taxon>
        <taxon>Modicisalibacter</taxon>
    </lineage>
</organism>
<reference evidence="2 3" key="1">
    <citation type="submission" date="2016-11" db="EMBL/GenBank/DDBJ databases">
        <authorList>
            <person name="Jaros S."/>
            <person name="Januszkiewicz K."/>
            <person name="Wedrychowicz H."/>
        </authorList>
    </citation>
    <scope>NUCLEOTIDE SEQUENCE [LARGE SCALE GENOMIC DNA]</scope>
    <source>
        <strain evidence="2 3">DSM 19980</strain>
    </source>
</reference>
<gene>
    <name evidence="2" type="ORF">SAMN02745148_01856</name>
</gene>
<proteinExistence type="predicted"/>
<evidence type="ECO:0000259" key="1">
    <source>
        <dbReference type="PROSITE" id="PS50206"/>
    </source>
</evidence>
<keyword evidence="2" id="KW-0808">Transferase</keyword>
<dbReference type="PROSITE" id="PS50206">
    <property type="entry name" value="RHODANESE_3"/>
    <property type="match status" value="1"/>
</dbReference>
<dbReference type="Proteomes" id="UP000184346">
    <property type="component" value="Unassembled WGS sequence"/>
</dbReference>
<dbReference type="EMBL" id="FQUJ01000007">
    <property type="protein sequence ID" value="SHF12770.1"/>
    <property type="molecule type" value="Genomic_DNA"/>
</dbReference>
<dbReference type="Pfam" id="PF00581">
    <property type="entry name" value="Rhodanese"/>
    <property type="match status" value="1"/>
</dbReference>
<dbReference type="SMART" id="SM00450">
    <property type="entry name" value="RHOD"/>
    <property type="match status" value="1"/>
</dbReference>
<dbReference type="STRING" id="1121942.SAMN02745148_01856"/>